<name>A0A7J8RXW7_GOSDV</name>
<comment type="caution">
    <text evidence="2">The sequence shown here is derived from an EMBL/GenBank/DDBJ whole genome shotgun (WGS) entry which is preliminary data.</text>
</comment>
<proteinExistence type="predicted"/>
<feature type="domain" description="DUF8040" evidence="1">
    <location>
        <begin position="70"/>
        <end position="114"/>
    </location>
</feature>
<dbReference type="InterPro" id="IPR058353">
    <property type="entry name" value="DUF8040"/>
</dbReference>
<reference evidence="2 3" key="1">
    <citation type="journal article" date="2019" name="Genome Biol. Evol.">
        <title>Insights into the evolution of the New World diploid cottons (Gossypium, subgenus Houzingenia) based on genome sequencing.</title>
        <authorList>
            <person name="Grover C.E."/>
            <person name="Arick M.A. 2nd"/>
            <person name="Thrash A."/>
            <person name="Conover J.L."/>
            <person name="Sanders W.S."/>
            <person name="Peterson D.G."/>
            <person name="Frelichowski J.E."/>
            <person name="Scheffler J.A."/>
            <person name="Scheffler B.E."/>
            <person name="Wendel J.F."/>
        </authorList>
    </citation>
    <scope>NUCLEOTIDE SEQUENCE [LARGE SCALE GENOMIC DNA]</scope>
    <source>
        <strain evidence="2">27</strain>
        <tissue evidence="2">Leaf</tissue>
    </source>
</reference>
<dbReference type="EMBL" id="JABFAC010000007">
    <property type="protein sequence ID" value="MBA0618186.1"/>
    <property type="molecule type" value="Genomic_DNA"/>
</dbReference>
<gene>
    <name evidence="2" type="ORF">Godav_027569</name>
</gene>
<evidence type="ECO:0000259" key="1">
    <source>
        <dbReference type="Pfam" id="PF26138"/>
    </source>
</evidence>
<dbReference type="Proteomes" id="UP000593561">
    <property type="component" value="Unassembled WGS sequence"/>
</dbReference>
<sequence>MKKNLDKEEAKEALRMMLLGVIRVLRLNPLEGLEDQIRKRSRNSWDLIACAFGYISLYYVKYIRNEPYITSFQMREKWMEELLDGYEKRCSNMFRMTQSTFHQLCMDLKRKYGLLP</sequence>
<evidence type="ECO:0000313" key="2">
    <source>
        <dbReference type="EMBL" id="MBA0618186.1"/>
    </source>
</evidence>
<keyword evidence="3" id="KW-1185">Reference proteome</keyword>
<accession>A0A7J8RXW7</accession>
<evidence type="ECO:0000313" key="3">
    <source>
        <dbReference type="Proteomes" id="UP000593561"/>
    </source>
</evidence>
<protein>
    <recommendedName>
        <fullName evidence="1">DUF8040 domain-containing protein</fullName>
    </recommendedName>
</protein>
<organism evidence="2 3">
    <name type="scientific">Gossypium davidsonii</name>
    <name type="common">Davidson's cotton</name>
    <name type="synonym">Gossypium klotzschianum subsp. davidsonii</name>
    <dbReference type="NCBI Taxonomy" id="34287"/>
    <lineage>
        <taxon>Eukaryota</taxon>
        <taxon>Viridiplantae</taxon>
        <taxon>Streptophyta</taxon>
        <taxon>Embryophyta</taxon>
        <taxon>Tracheophyta</taxon>
        <taxon>Spermatophyta</taxon>
        <taxon>Magnoliopsida</taxon>
        <taxon>eudicotyledons</taxon>
        <taxon>Gunneridae</taxon>
        <taxon>Pentapetalae</taxon>
        <taxon>rosids</taxon>
        <taxon>malvids</taxon>
        <taxon>Malvales</taxon>
        <taxon>Malvaceae</taxon>
        <taxon>Malvoideae</taxon>
        <taxon>Gossypium</taxon>
    </lineage>
</organism>
<dbReference type="AlphaFoldDB" id="A0A7J8RXW7"/>
<dbReference type="Pfam" id="PF26138">
    <property type="entry name" value="DUF8040"/>
    <property type="match status" value="1"/>
</dbReference>